<name>A0A366KN87_9SPHI</name>
<gene>
    <name evidence="1" type="ORF">DRW42_23765</name>
</gene>
<evidence type="ECO:0000313" key="2">
    <source>
        <dbReference type="Proteomes" id="UP000252081"/>
    </source>
</evidence>
<dbReference type="OrthoDB" id="9790355at2"/>
<dbReference type="RefSeq" id="WP_113951367.1">
    <property type="nucleotide sequence ID" value="NZ_QNQU01000027.1"/>
</dbReference>
<protein>
    <submittedName>
        <fullName evidence="1">Uncharacterized protein</fullName>
    </submittedName>
</protein>
<sequence>MPIFSENERFMLIGKSVPVMYAGLWCYTDSKICGKIFYLNGGRGSLWRLAVVSTRLKNQFSSCQVQKKSSALIILNLREQND</sequence>
<keyword evidence="2" id="KW-1185">Reference proteome</keyword>
<dbReference type="Proteomes" id="UP000252081">
    <property type="component" value="Unassembled WGS sequence"/>
</dbReference>
<reference evidence="1 2" key="1">
    <citation type="submission" date="2018-07" db="EMBL/GenBank/DDBJ databases">
        <title>A draft genome of a endophytic bacteria, a new species of Pedobacter.</title>
        <authorList>
            <person name="Zhang Z.D."/>
            <person name="Chen Z.J."/>
        </authorList>
    </citation>
    <scope>NUCLEOTIDE SEQUENCE [LARGE SCALE GENOMIC DNA]</scope>
    <source>
        <strain evidence="1 2">RS10</strain>
    </source>
</reference>
<accession>A0A366KN87</accession>
<proteinExistence type="predicted"/>
<dbReference type="AlphaFoldDB" id="A0A366KN87"/>
<dbReference type="EMBL" id="QNQU01000027">
    <property type="protein sequence ID" value="RBQ02958.1"/>
    <property type="molecule type" value="Genomic_DNA"/>
</dbReference>
<organism evidence="1 2">
    <name type="scientific">Pedobacter miscanthi</name>
    <dbReference type="NCBI Taxonomy" id="2259170"/>
    <lineage>
        <taxon>Bacteria</taxon>
        <taxon>Pseudomonadati</taxon>
        <taxon>Bacteroidota</taxon>
        <taxon>Sphingobacteriia</taxon>
        <taxon>Sphingobacteriales</taxon>
        <taxon>Sphingobacteriaceae</taxon>
        <taxon>Pedobacter</taxon>
    </lineage>
</organism>
<comment type="caution">
    <text evidence="1">The sequence shown here is derived from an EMBL/GenBank/DDBJ whole genome shotgun (WGS) entry which is preliminary data.</text>
</comment>
<evidence type="ECO:0000313" key="1">
    <source>
        <dbReference type="EMBL" id="RBQ02958.1"/>
    </source>
</evidence>